<evidence type="ECO:0000313" key="8">
    <source>
        <dbReference type="Proteomes" id="UP000216682"/>
    </source>
</evidence>
<evidence type="ECO:0000256" key="3">
    <source>
        <dbReference type="ARBA" id="ARBA00022679"/>
    </source>
</evidence>
<dbReference type="PROSITE" id="PS51679">
    <property type="entry name" value="SAM_MT_C5"/>
    <property type="match status" value="1"/>
</dbReference>
<dbReference type="PANTHER" id="PTHR10629">
    <property type="entry name" value="CYTOSINE-SPECIFIC METHYLTRANSFERASE"/>
    <property type="match status" value="1"/>
</dbReference>
<keyword evidence="2 6" id="KW-0489">Methyltransferase</keyword>
<evidence type="ECO:0000256" key="5">
    <source>
        <dbReference type="ARBA" id="ARBA00022747"/>
    </source>
</evidence>
<keyword evidence="4 6" id="KW-0949">S-adenosyl-L-methionine</keyword>
<keyword evidence="3 6" id="KW-0808">Transferase</keyword>
<dbReference type="NCBIfam" id="TIGR00675">
    <property type="entry name" value="dcm"/>
    <property type="match status" value="1"/>
</dbReference>
<dbReference type="AlphaFoldDB" id="A0A265EAF7"/>
<dbReference type="PROSITE" id="PS00094">
    <property type="entry name" value="C5_MTASE_1"/>
    <property type="match status" value="1"/>
</dbReference>
<gene>
    <name evidence="7" type="ORF">CFN03_02985</name>
</gene>
<keyword evidence="5" id="KW-0680">Restriction system</keyword>
<name>A0A265EAF7_9STAP</name>
<protein>
    <recommendedName>
        <fullName evidence="1">DNA (cytosine-5-)-methyltransferase</fullName>
        <ecNumber evidence="1">2.1.1.37</ecNumber>
    </recommendedName>
</protein>
<evidence type="ECO:0000313" key="7">
    <source>
        <dbReference type="EMBL" id="OZT78258.1"/>
    </source>
</evidence>
<dbReference type="InterPro" id="IPR018117">
    <property type="entry name" value="C5_DNA_meth_AS"/>
</dbReference>
<proteinExistence type="inferred from homology"/>
<dbReference type="Pfam" id="PF00145">
    <property type="entry name" value="DNA_methylase"/>
    <property type="match status" value="1"/>
</dbReference>
<dbReference type="EMBL" id="NPEZ01000001">
    <property type="protein sequence ID" value="OZT78258.1"/>
    <property type="molecule type" value="Genomic_DNA"/>
</dbReference>
<dbReference type="InterPro" id="IPR050390">
    <property type="entry name" value="C5-Methyltransferase"/>
</dbReference>
<reference evidence="7 8" key="1">
    <citation type="submission" date="2017-07" db="EMBL/GenBank/DDBJ databases">
        <title>Shotgun whole genome sequences of three halophilic bacterial isolates.</title>
        <authorList>
            <person name="Pozzo T."/>
            <person name="Higdon S.M."/>
            <person name="Quillaguaman J."/>
        </authorList>
    </citation>
    <scope>NUCLEOTIDE SEQUENCE [LARGE SCALE GENOMIC DNA]</scope>
    <source>
        <strain evidence="7 8">BU-1</strain>
    </source>
</reference>
<comment type="caution">
    <text evidence="7">The sequence shown here is derived from an EMBL/GenBank/DDBJ whole genome shotgun (WGS) entry which is preliminary data.</text>
</comment>
<dbReference type="Gene3D" id="3.90.120.10">
    <property type="entry name" value="DNA Methylase, subunit A, domain 2"/>
    <property type="match status" value="1"/>
</dbReference>
<evidence type="ECO:0000256" key="4">
    <source>
        <dbReference type="ARBA" id="ARBA00022691"/>
    </source>
</evidence>
<dbReference type="InterPro" id="IPR029063">
    <property type="entry name" value="SAM-dependent_MTases_sf"/>
</dbReference>
<dbReference type="EC" id="2.1.1.37" evidence="1"/>
<dbReference type="InterPro" id="IPR001525">
    <property type="entry name" value="C5_MeTfrase"/>
</dbReference>
<evidence type="ECO:0000256" key="1">
    <source>
        <dbReference type="ARBA" id="ARBA00011975"/>
    </source>
</evidence>
<organism evidence="7 8">
    <name type="scientific">Salinicoccus roseus</name>
    <dbReference type="NCBI Taxonomy" id="45670"/>
    <lineage>
        <taxon>Bacteria</taxon>
        <taxon>Bacillati</taxon>
        <taxon>Bacillota</taxon>
        <taxon>Bacilli</taxon>
        <taxon>Bacillales</taxon>
        <taxon>Staphylococcaceae</taxon>
        <taxon>Salinicoccus</taxon>
    </lineage>
</organism>
<dbReference type="Gene3D" id="3.40.50.150">
    <property type="entry name" value="Vaccinia Virus protein VP39"/>
    <property type="match status" value="1"/>
</dbReference>
<dbReference type="SUPFAM" id="SSF53335">
    <property type="entry name" value="S-adenosyl-L-methionine-dependent methyltransferases"/>
    <property type="match status" value="1"/>
</dbReference>
<sequence>MKKGISLFSSSGIGEYYLKRAKIDIVVANEILPKRASLYKKIYPDSNMVTGDITNSLIFDEIVKSSQKHNIDFLIASPPCQGISIAGKNRKIEEMAKDKRNYLITYVIDIIKILKPSYIIIENVPLLLKMKLHIKNQFLSINEYLQNELSSLYDIESEVLDTADYGTPQHRKRAIIKIKKKNKAWPWPKKFEKQITVRDAIGDLPSIESGERSNIKWHYARKHTENQVLWMKHTPTGKSAFENIHYFPIKENGERVKGYNSSYRRIKWETPAPTITIRSDAISSQRNVHPGTPLDDGIYSDARVLSILELMRLTGLPDNWNIPDDTPELLIRQIIGECIPPLLVEALAKEIKE</sequence>
<evidence type="ECO:0000256" key="6">
    <source>
        <dbReference type="PROSITE-ProRule" id="PRU01016"/>
    </source>
</evidence>
<accession>A0A265EAF7</accession>
<dbReference type="GO" id="GO:0003677">
    <property type="term" value="F:DNA binding"/>
    <property type="evidence" value="ECO:0007669"/>
    <property type="project" value="TreeGrafter"/>
</dbReference>
<dbReference type="PANTHER" id="PTHR10629:SF52">
    <property type="entry name" value="DNA (CYTOSINE-5)-METHYLTRANSFERASE 1"/>
    <property type="match status" value="1"/>
</dbReference>
<dbReference type="Proteomes" id="UP000216682">
    <property type="component" value="Unassembled WGS sequence"/>
</dbReference>
<dbReference type="GO" id="GO:0032259">
    <property type="term" value="P:methylation"/>
    <property type="evidence" value="ECO:0007669"/>
    <property type="project" value="UniProtKB-KW"/>
</dbReference>
<feature type="active site" evidence="6">
    <location>
        <position position="80"/>
    </location>
</feature>
<dbReference type="GO" id="GO:0044027">
    <property type="term" value="P:negative regulation of gene expression via chromosomal CpG island methylation"/>
    <property type="evidence" value="ECO:0007669"/>
    <property type="project" value="TreeGrafter"/>
</dbReference>
<evidence type="ECO:0000256" key="2">
    <source>
        <dbReference type="ARBA" id="ARBA00022603"/>
    </source>
</evidence>
<dbReference type="GO" id="GO:0009307">
    <property type="term" value="P:DNA restriction-modification system"/>
    <property type="evidence" value="ECO:0007669"/>
    <property type="project" value="UniProtKB-KW"/>
</dbReference>
<comment type="similarity">
    <text evidence="6">Belongs to the class I-like SAM-binding methyltransferase superfamily. C5-methyltransferase family.</text>
</comment>
<dbReference type="GO" id="GO:0003886">
    <property type="term" value="F:DNA (cytosine-5-)-methyltransferase activity"/>
    <property type="evidence" value="ECO:0007669"/>
    <property type="project" value="UniProtKB-EC"/>
</dbReference>